<dbReference type="PANTHER" id="PTHR33695">
    <property type="entry name" value="LIPOPROTEIN SIGNAL PEPTIDASE"/>
    <property type="match status" value="1"/>
</dbReference>
<evidence type="ECO:0000256" key="1">
    <source>
        <dbReference type="ARBA" id="ARBA00006139"/>
    </source>
</evidence>
<sequence length="219" mass="24498">MTDQENSAIGSEDTFALNNIPTHSNRPLRPHHHPPHTFATHHHTPAPQRLTTMTRPTHPNALIWLLLSIAIIALDQATKAWVLTSLPEYIPVPVIHGFWNWYRSYNTGAAFSFLSDAGGWQMWLFIALALGISGLLTFWLSRTPRREWRSALPYALIIGGGIGNVIDRFLHGHVVDFIQWYVGSYYWPSFNLADSAIVAGAIGIGLLSLFDSKHSPKTP</sequence>
<dbReference type="PATRIC" id="fig|155920.8.peg.2639"/>
<feature type="compositionally biased region" description="Polar residues" evidence="12">
    <location>
        <begin position="16"/>
        <end position="25"/>
    </location>
</feature>
<dbReference type="EMBL" id="CP006696">
    <property type="protein sequence ID" value="AIC10542.1"/>
    <property type="molecule type" value="Genomic_DNA"/>
</dbReference>
<dbReference type="PANTHER" id="PTHR33695:SF1">
    <property type="entry name" value="LIPOPROTEIN SIGNAL PEPTIDASE"/>
    <property type="match status" value="1"/>
</dbReference>
<feature type="region of interest" description="Disordered" evidence="12">
    <location>
        <begin position="1"/>
        <end position="44"/>
    </location>
</feature>
<evidence type="ECO:0000256" key="3">
    <source>
        <dbReference type="ARBA" id="ARBA00022670"/>
    </source>
</evidence>
<dbReference type="AlphaFoldDB" id="A0A060HC82"/>
<dbReference type="HOGENOM" id="CLU_083252_4_0_6"/>
<proteinExistence type="inferred from homology"/>
<evidence type="ECO:0000256" key="8">
    <source>
        <dbReference type="ARBA" id="ARBA00023136"/>
    </source>
</evidence>
<feature type="active site" evidence="9">
    <location>
        <position position="194"/>
    </location>
</feature>
<keyword evidence="7 9" id="KW-1133">Transmembrane helix</keyword>
<keyword evidence="5 9" id="KW-0064">Aspartyl protease</keyword>
<keyword evidence="2 9" id="KW-1003">Cell membrane</keyword>
<feature type="transmembrane region" description="Helical" evidence="9">
    <location>
        <begin position="190"/>
        <end position="210"/>
    </location>
</feature>
<dbReference type="UniPathway" id="UPA00665"/>
<evidence type="ECO:0000313" key="14">
    <source>
        <dbReference type="Proteomes" id="UP000027215"/>
    </source>
</evidence>
<evidence type="ECO:0000256" key="2">
    <source>
        <dbReference type="ARBA" id="ARBA00022475"/>
    </source>
</evidence>
<evidence type="ECO:0000256" key="4">
    <source>
        <dbReference type="ARBA" id="ARBA00022692"/>
    </source>
</evidence>
<evidence type="ECO:0000256" key="6">
    <source>
        <dbReference type="ARBA" id="ARBA00022801"/>
    </source>
</evidence>
<feature type="active site" evidence="9">
    <location>
        <position position="176"/>
    </location>
</feature>
<reference evidence="13 14" key="1">
    <citation type="submission" date="2013-08" db="EMBL/GenBank/DDBJ databases">
        <authorList>
            <person name="Stouthamer R."/>
            <person name="Nunney L."/>
        </authorList>
    </citation>
    <scope>NUCLEOTIDE SEQUENCE [LARGE SCALE GENOMIC DNA]</scope>
    <source>
        <strain evidence="14">ann-1</strain>
    </source>
</reference>
<dbReference type="NCBIfam" id="TIGR00077">
    <property type="entry name" value="lspA"/>
    <property type="match status" value="1"/>
</dbReference>
<gene>
    <name evidence="9" type="primary">lspA</name>
    <name evidence="13" type="ORF">D934_11260</name>
</gene>
<evidence type="ECO:0000256" key="9">
    <source>
        <dbReference type="HAMAP-Rule" id="MF_00161"/>
    </source>
</evidence>
<dbReference type="InterPro" id="IPR001872">
    <property type="entry name" value="Peptidase_A8"/>
</dbReference>
<dbReference type="GO" id="GO:0005886">
    <property type="term" value="C:plasma membrane"/>
    <property type="evidence" value="ECO:0007669"/>
    <property type="project" value="UniProtKB-SubCell"/>
</dbReference>
<evidence type="ECO:0000256" key="10">
    <source>
        <dbReference type="RuleBase" id="RU000594"/>
    </source>
</evidence>
<organism evidence="13 14">
    <name type="scientific">Xylella fastidiosa subsp. sandyi Ann-1</name>
    <dbReference type="NCBI Taxonomy" id="155920"/>
    <lineage>
        <taxon>Bacteria</taxon>
        <taxon>Pseudomonadati</taxon>
        <taxon>Pseudomonadota</taxon>
        <taxon>Gammaproteobacteria</taxon>
        <taxon>Lysobacterales</taxon>
        <taxon>Lysobacteraceae</taxon>
        <taxon>Xylella</taxon>
    </lineage>
</organism>
<evidence type="ECO:0000256" key="5">
    <source>
        <dbReference type="ARBA" id="ARBA00022750"/>
    </source>
</evidence>
<dbReference type="KEGG" id="xfs:D934_11260"/>
<name>A0A060HC82_XYLFS</name>
<comment type="similarity">
    <text evidence="1 9 11">Belongs to the peptidase A8 family.</text>
</comment>
<comment type="function">
    <text evidence="9 10">This protein specifically catalyzes the removal of signal peptides from prolipoproteins.</text>
</comment>
<keyword evidence="8 9" id="KW-0472">Membrane</keyword>
<comment type="subcellular location">
    <subcellularLocation>
        <location evidence="9">Cell membrane</location>
        <topology evidence="9">Multi-pass membrane protein</topology>
    </subcellularLocation>
</comment>
<keyword evidence="3 9" id="KW-0645">Protease</keyword>
<dbReference type="Proteomes" id="UP000027215">
    <property type="component" value="Chromosome"/>
</dbReference>
<accession>A0A060HC82</accession>
<evidence type="ECO:0000313" key="13">
    <source>
        <dbReference type="EMBL" id="AIC10542.1"/>
    </source>
</evidence>
<feature type="transmembrane region" description="Helical" evidence="9">
    <location>
        <begin position="61"/>
        <end position="82"/>
    </location>
</feature>
<dbReference type="PRINTS" id="PR00781">
    <property type="entry name" value="LIPOSIGPTASE"/>
</dbReference>
<dbReference type="PROSITE" id="PS00855">
    <property type="entry name" value="SPASE_II"/>
    <property type="match status" value="1"/>
</dbReference>
<dbReference type="GO" id="GO:0004190">
    <property type="term" value="F:aspartic-type endopeptidase activity"/>
    <property type="evidence" value="ECO:0007669"/>
    <property type="project" value="UniProtKB-UniRule"/>
</dbReference>
<evidence type="ECO:0000256" key="11">
    <source>
        <dbReference type="RuleBase" id="RU004181"/>
    </source>
</evidence>
<feature type="transmembrane region" description="Helical" evidence="9">
    <location>
        <begin position="152"/>
        <end position="170"/>
    </location>
</feature>
<dbReference type="EC" id="3.4.23.36" evidence="9"/>
<keyword evidence="4 9" id="KW-0812">Transmembrane</keyword>
<evidence type="ECO:0000256" key="12">
    <source>
        <dbReference type="SAM" id="MobiDB-lite"/>
    </source>
</evidence>
<dbReference type="HAMAP" id="MF_00161">
    <property type="entry name" value="LspA"/>
    <property type="match status" value="1"/>
</dbReference>
<comment type="pathway">
    <text evidence="9">Protein modification; lipoprotein biosynthesis (signal peptide cleavage).</text>
</comment>
<dbReference type="Pfam" id="PF01252">
    <property type="entry name" value="Peptidase_A8"/>
    <property type="match status" value="1"/>
</dbReference>
<feature type="compositionally biased region" description="Basic residues" evidence="12">
    <location>
        <begin position="26"/>
        <end position="44"/>
    </location>
</feature>
<evidence type="ECO:0000256" key="7">
    <source>
        <dbReference type="ARBA" id="ARBA00022989"/>
    </source>
</evidence>
<comment type="catalytic activity">
    <reaction evidence="9 10">
        <text>Release of signal peptides from bacterial membrane prolipoproteins. Hydrolyzes -Xaa-Yaa-Zaa-|-(S,diacylglyceryl)Cys-, in which Xaa is hydrophobic (preferably Leu), and Yaa (Ala or Ser) and Zaa (Gly or Ala) have small, neutral side chains.</text>
        <dbReference type="EC" id="3.4.23.36"/>
    </reaction>
</comment>
<keyword evidence="6 9" id="KW-0378">Hydrolase</keyword>
<dbReference type="GO" id="GO:0006508">
    <property type="term" value="P:proteolysis"/>
    <property type="evidence" value="ECO:0007669"/>
    <property type="project" value="UniProtKB-KW"/>
</dbReference>
<feature type="transmembrane region" description="Helical" evidence="9">
    <location>
        <begin position="120"/>
        <end position="140"/>
    </location>
</feature>
<protein>
    <recommendedName>
        <fullName evidence="9">Lipoprotein signal peptidase</fullName>
        <ecNumber evidence="9">3.4.23.36</ecNumber>
    </recommendedName>
    <alternativeName>
        <fullName evidence="9">Prolipoprotein signal peptidase</fullName>
    </alternativeName>
    <alternativeName>
        <fullName evidence="9">Signal peptidase II</fullName>
        <shortName evidence="9">SPase II</shortName>
    </alternativeName>
</protein>